<sequence>MKHGKPLNAVKAALDPAGYGAPTGAFGALLGHHQASWVWETYTRPTLLRSAPPGFGWATAFAEQRRQAKQLQEEQFFHEPWSGASVLCELRSILEALSDRLGDGSLEPELSSADARAYAQLAVLLSIPCHGSGLEKVLADFPALPRYVSCIEERLPGTWPDYSSFLQALPLEERPPPPPKSTFQHTTVFDEREVAEEQRRWFEIWGWSWGGRRQPVQFAGAGKSPPALYAIAFGLATSVSFAVAIFCGLGPKEPLAALRRWLLAITESVTEE</sequence>
<gene>
    <name evidence="2" type="ORF">CCMP2556_LOCUS1211</name>
</gene>
<comment type="caution">
    <text evidence="2">The sequence shown here is derived from an EMBL/GenBank/DDBJ whole genome shotgun (WGS) entry which is preliminary data.</text>
</comment>
<evidence type="ECO:0000256" key="1">
    <source>
        <dbReference type="SAM" id="Phobius"/>
    </source>
</evidence>
<evidence type="ECO:0000313" key="3">
    <source>
        <dbReference type="Proteomes" id="UP001642484"/>
    </source>
</evidence>
<keyword evidence="1" id="KW-0812">Transmembrane</keyword>
<organism evidence="2 3">
    <name type="scientific">Durusdinium trenchii</name>
    <dbReference type="NCBI Taxonomy" id="1381693"/>
    <lineage>
        <taxon>Eukaryota</taxon>
        <taxon>Sar</taxon>
        <taxon>Alveolata</taxon>
        <taxon>Dinophyceae</taxon>
        <taxon>Suessiales</taxon>
        <taxon>Symbiodiniaceae</taxon>
        <taxon>Durusdinium</taxon>
    </lineage>
</organism>
<keyword evidence="1" id="KW-0472">Membrane</keyword>
<name>A0ABP0HE45_9DINO</name>
<protein>
    <submittedName>
        <fullName evidence="2">Uncharacterized protein</fullName>
    </submittedName>
</protein>
<accession>A0ABP0HE45</accession>
<evidence type="ECO:0000313" key="2">
    <source>
        <dbReference type="EMBL" id="CAK8988282.1"/>
    </source>
</evidence>
<keyword evidence="3" id="KW-1185">Reference proteome</keyword>
<proteinExistence type="predicted"/>
<reference evidence="2 3" key="1">
    <citation type="submission" date="2024-02" db="EMBL/GenBank/DDBJ databases">
        <authorList>
            <person name="Chen Y."/>
            <person name="Shah S."/>
            <person name="Dougan E. K."/>
            <person name="Thang M."/>
            <person name="Chan C."/>
        </authorList>
    </citation>
    <scope>NUCLEOTIDE SEQUENCE [LARGE SCALE GENOMIC DNA]</scope>
</reference>
<feature type="transmembrane region" description="Helical" evidence="1">
    <location>
        <begin position="227"/>
        <end position="250"/>
    </location>
</feature>
<keyword evidence="1" id="KW-1133">Transmembrane helix</keyword>
<dbReference type="EMBL" id="CAXAMN010000403">
    <property type="protein sequence ID" value="CAK8988282.1"/>
    <property type="molecule type" value="Genomic_DNA"/>
</dbReference>
<dbReference type="Proteomes" id="UP001642484">
    <property type="component" value="Unassembled WGS sequence"/>
</dbReference>